<gene>
    <name evidence="3" type="ORF">Fcan01_01218</name>
</gene>
<feature type="coiled-coil region" evidence="1">
    <location>
        <begin position="634"/>
        <end position="661"/>
    </location>
</feature>
<feature type="compositionally biased region" description="Basic and acidic residues" evidence="2">
    <location>
        <begin position="288"/>
        <end position="299"/>
    </location>
</feature>
<dbReference type="GO" id="GO:0005581">
    <property type="term" value="C:collagen trimer"/>
    <property type="evidence" value="ECO:0007669"/>
    <property type="project" value="UniProtKB-KW"/>
</dbReference>
<organism evidence="3 4">
    <name type="scientific">Folsomia candida</name>
    <name type="common">Springtail</name>
    <dbReference type="NCBI Taxonomy" id="158441"/>
    <lineage>
        <taxon>Eukaryota</taxon>
        <taxon>Metazoa</taxon>
        <taxon>Ecdysozoa</taxon>
        <taxon>Arthropoda</taxon>
        <taxon>Hexapoda</taxon>
        <taxon>Collembola</taxon>
        <taxon>Entomobryomorpha</taxon>
        <taxon>Isotomoidea</taxon>
        <taxon>Isotomidae</taxon>
        <taxon>Proisotominae</taxon>
        <taxon>Folsomia</taxon>
    </lineage>
</organism>
<protein>
    <submittedName>
        <fullName evidence="3">Collagen alpha-5(VI) chain</fullName>
    </submittedName>
</protein>
<accession>A0A226F2A4</accession>
<name>A0A226F2A4_FOLCA</name>
<evidence type="ECO:0000313" key="4">
    <source>
        <dbReference type="Proteomes" id="UP000198287"/>
    </source>
</evidence>
<feature type="compositionally biased region" description="Gly residues" evidence="2">
    <location>
        <begin position="277"/>
        <end position="287"/>
    </location>
</feature>
<dbReference type="AlphaFoldDB" id="A0A226F2A4"/>
<feature type="region of interest" description="Disordered" evidence="2">
    <location>
        <begin position="46"/>
        <end position="65"/>
    </location>
</feature>
<keyword evidence="1" id="KW-0175">Coiled coil</keyword>
<dbReference type="EMBL" id="LNIX01000001">
    <property type="protein sequence ID" value="OXA63919.1"/>
    <property type="molecule type" value="Genomic_DNA"/>
</dbReference>
<dbReference type="OrthoDB" id="2386367at2759"/>
<evidence type="ECO:0000313" key="3">
    <source>
        <dbReference type="EMBL" id="OXA63919.1"/>
    </source>
</evidence>
<proteinExistence type="predicted"/>
<dbReference type="Proteomes" id="UP000198287">
    <property type="component" value="Unassembled WGS sequence"/>
</dbReference>
<feature type="compositionally biased region" description="Polar residues" evidence="2">
    <location>
        <begin position="46"/>
        <end position="58"/>
    </location>
</feature>
<feature type="region of interest" description="Disordered" evidence="2">
    <location>
        <begin position="275"/>
        <end position="299"/>
    </location>
</feature>
<keyword evidence="4" id="KW-1185">Reference proteome</keyword>
<feature type="coiled-coil region" evidence="1">
    <location>
        <begin position="712"/>
        <end position="771"/>
    </location>
</feature>
<keyword evidence="3" id="KW-0176">Collagen</keyword>
<reference evidence="3 4" key="1">
    <citation type="submission" date="2015-12" db="EMBL/GenBank/DDBJ databases">
        <title>The genome of Folsomia candida.</title>
        <authorList>
            <person name="Faddeeva A."/>
            <person name="Derks M.F."/>
            <person name="Anvar Y."/>
            <person name="Smit S."/>
            <person name="Van Straalen N."/>
            <person name="Roelofs D."/>
        </authorList>
    </citation>
    <scope>NUCLEOTIDE SEQUENCE [LARGE SCALE GENOMIC DNA]</scope>
    <source>
        <strain evidence="3 4">VU population</strain>
        <tissue evidence="3">Whole body</tissue>
    </source>
</reference>
<evidence type="ECO:0000256" key="1">
    <source>
        <dbReference type="SAM" id="Coils"/>
    </source>
</evidence>
<sequence>MRLGTSLDKRTSRNELHLIVFLFGISRLILDINCAQIRHQRELITTQETNGHDQQMQNDNERRLSPGSRFHLESLSSSDMTAWCNDLEESEHIDVHKEKLCKPYFHQSLDQKKLIHSAWPRPKIACNEAQDGLIVRGNYIKVTDFTDVNSTSVKNPCSKKLKSISILATRKFFIDSDLTILGLKQVSIIAPIWDMHLTRDDQIMSGFHFKFDGEDGIPWPAKVNRPSTSILFGFKGEDGYAGRPGNPGAYFVGVVGHWEQSGGEHVSPLPLYISVNGGNGSHGQQGEKGGEGKKGDDATDKTLQDVEKASIVASHCWDNNHNVPSCTNRGTLGHDGTKGGNGGNGGVGGKGGFPGDVVIHTVSPSPKDPEVIVSMQKGSTGDPGWAGEAGLGGLQGDRVECENDGRSWVNCVNYGVYTRQPDGSKGTWNVSTTNQQEPAHTEQIIEGYRLLGDWKADAFLQLPEPDIDINCDVLTDWFYRSGKAYAYELVGYQKKILNLQDSTENQNARIESVLTSFASRLEAFANYTSTKNASNPSWVKEEKKVLATLYSSTLSTISRLRETDMVFDLARYAGVITTTLNELEEKKVVEKSRAAMSSTFKQKISQALSFISDTVGPVLLSVRTELKHNTDFLLSSIINAEEDAKDEVEKAKKRLQKMKDSMPFDKFLTGLKFAEQVASFLEPQGTLAGPAIKTFAAVSKQFRDGLDNYNALAKEHKTLEKLGSEVEKAQEAVKNLRVYKSSINSDMIPIMAKMNDEMAQLYNNLAQDKDKSEVSLRVTQRKVQGSLRDYKNRIKQFTKDQAMEESILTCVDKLDQTMTHLIDLYILIKKYEDQSKFMDYITTINSDDVMDITDLETASWINLVAQASKSNLLIEQYDKFMTSFKQWVFPFANKYLAKFTLPESLQLTDKNSSFLVSKLSEKISILKQDLAIVKEDVNFITMEFDPKFTSGQAFYVWENDEWSAEIRNFLKGAPITLTANSEYGVKKGFAAVKFVIAEISLRSKVKREQGKLDDLLKHFKVEMVHSGVSRYQFGGESYQIPGPNITIAYHFERDPDTHLRLGRNEVYKKFAAGDSIMSPYTLWTFQLFLASDTASFSDLEVYADYVDLELVGSGVYVDEANYLSKGGVIGDLHLEKYYAREYSSTSSR</sequence>
<evidence type="ECO:0000256" key="2">
    <source>
        <dbReference type="SAM" id="MobiDB-lite"/>
    </source>
</evidence>
<comment type="caution">
    <text evidence="3">The sequence shown here is derived from an EMBL/GenBank/DDBJ whole genome shotgun (WGS) entry which is preliminary data.</text>
</comment>